<organism evidence="3 4">
    <name type="scientific">Shewanella japonica</name>
    <dbReference type="NCBI Taxonomy" id="93973"/>
    <lineage>
        <taxon>Bacteria</taxon>
        <taxon>Pseudomonadati</taxon>
        <taxon>Pseudomonadota</taxon>
        <taxon>Gammaproteobacteria</taxon>
        <taxon>Alteromonadales</taxon>
        <taxon>Shewanellaceae</taxon>
        <taxon>Shewanella</taxon>
    </lineage>
</organism>
<feature type="domain" description="YgjP-like metallopeptidase" evidence="2">
    <location>
        <begin position="140"/>
        <end position="201"/>
    </location>
</feature>
<evidence type="ECO:0000313" key="3">
    <source>
        <dbReference type="EMBL" id="ARD22891.1"/>
    </source>
</evidence>
<accession>A0ABN4YEI6</accession>
<keyword evidence="4" id="KW-1185">Reference proteome</keyword>
<feature type="region of interest" description="Disordered" evidence="1">
    <location>
        <begin position="1"/>
        <end position="21"/>
    </location>
</feature>
<evidence type="ECO:0000256" key="1">
    <source>
        <dbReference type="SAM" id="MobiDB-lite"/>
    </source>
</evidence>
<dbReference type="InterPro" id="IPR002725">
    <property type="entry name" value="YgjP-like_metallopeptidase"/>
</dbReference>
<evidence type="ECO:0000259" key="2">
    <source>
        <dbReference type="Pfam" id="PF01863"/>
    </source>
</evidence>
<proteinExistence type="predicted"/>
<dbReference type="CDD" id="cd07344">
    <property type="entry name" value="M48_yhfN_like"/>
    <property type="match status" value="1"/>
</dbReference>
<dbReference type="InterPro" id="IPR053136">
    <property type="entry name" value="UTP_pyrophosphatase-like"/>
</dbReference>
<dbReference type="PANTHER" id="PTHR30399:SF1">
    <property type="entry name" value="UTP PYROPHOSPHATASE"/>
    <property type="match status" value="1"/>
</dbReference>
<gene>
    <name evidence="3" type="ORF">SJ2017_2602</name>
</gene>
<dbReference type="PANTHER" id="PTHR30399">
    <property type="entry name" value="UNCHARACTERIZED PROTEIN YGJP"/>
    <property type="match status" value="1"/>
</dbReference>
<reference evidence="3 4" key="1">
    <citation type="submission" date="2017-03" db="EMBL/GenBank/DDBJ databases">
        <title>Genome sequencing of Shewanella japonica KCTC 22435.</title>
        <authorList>
            <person name="Kim K.M."/>
        </authorList>
    </citation>
    <scope>NUCLEOTIDE SEQUENCE [LARGE SCALE GENOMIC DNA]</scope>
    <source>
        <strain evidence="3 4">KCTC 22435</strain>
    </source>
</reference>
<keyword evidence="3" id="KW-0378">Hydrolase</keyword>
<sequence>MSSNKPAKSPRKAPPQMPIKVSSAKVAAARDTLASLVTSKDVKAKQQQEGQLKYIKGYSANTIEQVKHHIANDTLGRLLLNRYPRIHDIRTDKALYDYAMGYKQAYLKQSDPLSKVIFDEKISLSHQALGLHTYANRVQGSKVKAKNEIRISSKLKFIPEPLLRMVVVHELAHLREKEHNKAFYQLCEYMTADYHQLELDLRLLLTCIELGKSPY</sequence>
<evidence type="ECO:0000313" key="4">
    <source>
        <dbReference type="Proteomes" id="UP000191820"/>
    </source>
</evidence>
<protein>
    <submittedName>
        <fullName evidence="3">Metal-dependent hydrolase</fullName>
    </submittedName>
</protein>
<dbReference type="Gene3D" id="3.30.2010.10">
    <property type="entry name" value="Metalloproteases ('zincins'), catalytic domain"/>
    <property type="match status" value="1"/>
</dbReference>
<dbReference type="Pfam" id="PF01863">
    <property type="entry name" value="YgjP-like"/>
    <property type="match status" value="1"/>
</dbReference>
<dbReference type="EMBL" id="CP020472">
    <property type="protein sequence ID" value="ARD22891.1"/>
    <property type="molecule type" value="Genomic_DNA"/>
</dbReference>
<dbReference type="Proteomes" id="UP000191820">
    <property type="component" value="Chromosome"/>
</dbReference>
<name>A0ABN4YEI6_9GAMM</name>
<dbReference type="GO" id="GO:0016787">
    <property type="term" value="F:hydrolase activity"/>
    <property type="evidence" value="ECO:0007669"/>
    <property type="project" value="UniProtKB-KW"/>
</dbReference>